<proteinExistence type="predicted"/>
<reference evidence="1" key="1">
    <citation type="submission" date="2022-10" db="EMBL/GenBank/DDBJ databases">
        <authorList>
            <person name="Mo P."/>
        </authorList>
    </citation>
    <scope>NUCLEOTIDE SEQUENCE</scope>
    <source>
        <strain evidence="1">HUAS 13-4</strain>
    </source>
</reference>
<dbReference type="EMBL" id="CP106793">
    <property type="protein sequence ID" value="UXY21354.1"/>
    <property type="molecule type" value="Genomic_DNA"/>
</dbReference>
<dbReference type="RefSeq" id="WP_263231390.1">
    <property type="nucleotide sequence ID" value="NZ_CP106793.1"/>
</dbReference>
<name>A0ABY6E3W2_9ACTN</name>
<keyword evidence="2" id="KW-1185">Reference proteome</keyword>
<dbReference type="InterPro" id="IPR046179">
    <property type="entry name" value="DUF6188"/>
</dbReference>
<accession>A0ABY6E3W2</accession>
<gene>
    <name evidence="1" type="ORF">N8I84_23665</name>
</gene>
<organism evidence="1 2">
    <name type="scientific">Streptomyces cynarae</name>
    <dbReference type="NCBI Taxonomy" id="2981134"/>
    <lineage>
        <taxon>Bacteria</taxon>
        <taxon>Bacillati</taxon>
        <taxon>Actinomycetota</taxon>
        <taxon>Actinomycetes</taxon>
        <taxon>Kitasatosporales</taxon>
        <taxon>Streptomycetaceae</taxon>
        <taxon>Streptomyces</taxon>
    </lineage>
</organism>
<evidence type="ECO:0000313" key="1">
    <source>
        <dbReference type="EMBL" id="UXY21354.1"/>
    </source>
</evidence>
<dbReference type="Pfam" id="PF19686">
    <property type="entry name" value="DUF6188"/>
    <property type="match status" value="1"/>
</dbReference>
<sequence length="146" mass="15722">MTLITRLAEGAGGVRLKVPTALIGARVERTAFDQQVRLSLCALDPDEGYRLDAELVLETPFLFRDAAGEWHELDPGTGVSLAPVLGLFGQSVVTVDVRDRGVLVIDFEGGAGLWVGPDPEFESWHLTGHGIDPVMVGPGGEESWER</sequence>
<evidence type="ECO:0000313" key="2">
    <source>
        <dbReference type="Proteomes" id="UP001061298"/>
    </source>
</evidence>
<protein>
    <submittedName>
        <fullName evidence="1">DUF6188 family protein</fullName>
    </submittedName>
</protein>
<dbReference type="Proteomes" id="UP001061298">
    <property type="component" value="Chromosome"/>
</dbReference>